<reference evidence="1" key="2">
    <citation type="submission" date="2019-07" db="EMBL/GenBank/DDBJ databases">
        <authorList>
            <person name="Seetharam A."/>
            <person name="Woodhouse M."/>
            <person name="Cannon E."/>
        </authorList>
    </citation>
    <scope>NUCLEOTIDE SEQUENCE [LARGE SCALE GENOMIC DNA]</scope>
    <source>
        <strain evidence="1">cv. B73</strain>
    </source>
</reference>
<dbReference type="Gramene" id="Zm00001eb118050_T001">
    <property type="protein sequence ID" value="Zm00001eb118050_P001"/>
    <property type="gene ID" value="Zm00001eb118050"/>
</dbReference>
<sequence length="539" mass="59016">MEIFLSALLGDLASRSINLLISTRSRPTGMDVGDSLQSAILRAQVIVDEAMGRHITNRAMLQQLDMLRDAMHQACYVHDTFSCQQSHAEEDAAGDHLQVVNHSPSLLPSTSLKGVIYGASDRKTPPPLLLKQLQESLRNLSSMILDASELAVFFRSYPPRLYSQPYSMHLLLGNCMFGFQLETELVMNFLLHAEPPPGSEALDARHSSLLLSPSPIASYPNAAALAFFLSLLPVSAEKNLGLANGWCLCALVLGHSVPRCDGDFFPALLLCRGIALASWCGSFTSSLPARHSSLLLSPSPIASYPNAAALAFFLSLLPVSAEKNLGLANGWCLCALVLGHSVPRCDGDFFPALLLCRGIALASWCGSFTSSLPPGCDNVSLSTTFRQQCAAKLQLGMPDSNEDRRLLVVVDLVGDLGEAAWNVLYSTCKQLMASRSRSKIILTNRSDRIVKFGTTRPALRLSYVSSEAFWYFFKTITFGSTDPKMHPRLLHLAMDIAKTLNRSLIAANINACLLRENFDVRYWSKVRAFLRGNVQKHII</sequence>
<dbReference type="EnsemblPlants" id="Zm00001eb118050_T001">
    <property type="protein sequence ID" value="Zm00001eb118050_P001"/>
    <property type="gene ID" value="Zm00001eb118050"/>
</dbReference>
<evidence type="ECO:0000313" key="2">
    <source>
        <dbReference type="Proteomes" id="UP000007305"/>
    </source>
</evidence>
<organism evidence="1 2">
    <name type="scientific">Zea mays</name>
    <name type="common">Maize</name>
    <dbReference type="NCBI Taxonomy" id="4577"/>
    <lineage>
        <taxon>Eukaryota</taxon>
        <taxon>Viridiplantae</taxon>
        <taxon>Streptophyta</taxon>
        <taxon>Embryophyta</taxon>
        <taxon>Tracheophyta</taxon>
        <taxon>Spermatophyta</taxon>
        <taxon>Magnoliopsida</taxon>
        <taxon>Liliopsida</taxon>
        <taxon>Poales</taxon>
        <taxon>Poaceae</taxon>
        <taxon>PACMAD clade</taxon>
        <taxon>Panicoideae</taxon>
        <taxon>Andropogonodae</taxon>
        <taxon>Andropogoneae</taxon>
        <taxon>Tripsacinae</taxon>
        <taxon>Zea</taxon>
    </lineage>
</organism>
<dbReference type="InterPro" id="IPR027417">
    <property type="entry name" value="P-loop_NTPase"/>
</dbReference>
<keyword evidence="2" id="KW-1185">Reference proteome</keyword>
<dbReference type="PANTHER" id="PTHR33377">
    <property type="entry name" value="OS10G0134700 PROTEIN-RELATED"/>
    <property type="match status" value="1"/>
</dbReference>
<dbReference type="PANTHER" id="PTHR33377:SF23">
    <property type="entry name" value="NB-ARC DOMAIN-CONTAINING PROTEIN"/>
    <property type="match status" value="1"/>
</dbReference>
<evidence type="ECO:0008006" key="3">
    <source>
        <dbReference type="Google" id="ProtNLM"/>
    </source>
</evidence>
<protein>
    <recommendedName>
        <fullName evidence="3">NB-ARC domain-containing protein</fullName>
    </recommendedName>
</protein>
<dbReference type="InParanoid" id="A0A804MX01"/>
<dbReference type="SUPFAM" id="SSF52540">
    <property type="entry name" value="P-loop containing nucleoside triphosphate hydrolases"/>
    <property type="match status" value="1"/>
</dbReference>
<accession>A0A804MX01</accession>
<reference evidence="1" key="3">
    <citation type="submission" date="2021-05" db="UniProtKB">
        <authorList>
            <consortium name="EnsemblPlants"/>
        </authorList>
    </citation>
    <scope>IDENTIFICATION</scope>
    <source>
        <strain evidence="1">cv. B73</strain>
    </source>
</reference>
<evidence type="ECO:0000313" key="1">
    <source>
        <dbReference type="EnsemblPlants" id="Zm00001eb118050_P001"/>
    </source>
</evidence>
<dbReference type="AlphaFoldDB" id="A0A804MX01"/>
<reference evidence="2" key="1">
    <citation type="submission" date="2015-12" db="EMBL/GenBank/DDBJ databases">
        <title>Update maize B73 reference genome by single molecule sequencing technologies.</title>
        <authorList>
            <consortium name="Maize Genome Sequencing Project"/>
            <person name="Ware D."/>
        </authorList>
    </citation>
    <scope>NUCLEOTIDE SEQUENCE [LARGE SCALE GENOMIC DNA]</scope>
    <source>
        <strain evidence="2">cv. B73</strain>
    </source>
</reference>
<dbReference type="Proteomes" id="UP000007305">
    <property type="component" value="Chromosome 2"/>
</dbReference>
<name>A0A804MX01_MAIZE</name>
<proteinExistence type="predicted"/>